<dbReference type="PANTHER" id="PTHR37764:SF1">
    <property type="entry name" value="KETOSE_ALDOSE ISOMERASE, PUTATIVE (MOG1_PSBP_DUF1795-LIKE PHOTOSYSTEM II REACTION CENTER PSBP FAMILY PROTEIN)-RELATED"/>
    <property type="match status" value="1"/>
</dbReference>
<proteinExistence type="predicted"/>
<reference evidence="2 3" key="1">
    <citation type="journal article" date="2019" name="Genome Biol. Evol.">
        <title>The Rhododendron genome and chromosomal organization provide insight into shared whole-genome duplications across the heath family (Ericaceae).</title>
        <authorList>
            <person name="Soza V.L."/>
            <person name="Lindsley D."/>
            <person name="Waalkes A."/>
            <person name="Ramage E."/>
            <person name="Patwardhan R.P."/>
            <person name="Burton J.N."/>
            <person name="Adey A."/>
            <person name="Kumar A."/>
            <person name="Qiu R."/>
            <person name="Shendure J."/>
            <person name="Hall B."/>
        </authorList>
    </citation>
    <scope>NUCLEOTIDE SEQUENCE [LARGE SCALE GENOMIC DNA]</scope>
    <source>
        <strain evidence="2">RSF 1966-606</strain>
    </source>
</reference>
<dbReference type="InterPro" id="IPR016123">
    <property type="entry name" value="Mog1/PsbP_a/b/a-sand"/>
</dbReference>
<dbReference type="SUPFAM" id="SSF55724">
    <property type="entry name" value="Mog1p/PsbP-like"/>
    <property type="match status" value="1"/>
</dbReference>
<evidence type="ECO:0000256" key="1">
    <source>
        <dbReference type="SAM" id="MobiDB-lite"/>
    </source>
</evidence>
<feature type="region of interest" description="Disordered" evidence="1">
    <location>
        <begin position="9"/>
        <end position="33"/>
    </location>
</feature>
<gene>
    <name evidence="2" type="ORF">C3L33_09035</name>
</gene>
<dbReference type="Gene3D" id="3.40.1000.10">
    <property type="entry name" value="Mog1/PsbP, alpha/beta/alpha sandwich"/>
    <property type="match status" value="1"/>
</dbReference>
<keyword evidence="3" id="KW-1185">Reference proteome</keyword>
<dbReference type="OrthoDB" id="1621991at2759"/>
<evidence type="ECO:0000313" key="3">
    <source>
        <dbReference type="Proteomes" id="UP000428333"/>
    </source>
</evidence>
<name>A0A6A4LUD0_9ERIC</name>
<sequence>MGMAILLSLSPHPPKPPRNPNPNPNTLKPISPSTFNPNTLLNSSRRHFILNSISLCFLSSTFNCLLIPICTAETLPSKSILSAIANTKSWFQFYGDGFAIRVPPQFEDMTEPEVSCTNSRSKNRLRGQFGGLLCKASPCTERIIMLDYPFTEIRLSQRHSQPDLHLPMGKIGQAKCSPGPSCSLVEADSGCVKRNQSRSEVVSVLIRPSNQLKITFLEAKDITDLGTLKEAAKIFVPGGSTIYSARTIKVREDESFKFVNIIATFFRTYYFYEFGRDGQHVALVAAVNSGKTYTCALYLIGNCSWSKCPPSKWEDDGVKLRSAAVSLTVL</sequence>
<dbReference type="AlphaFoldDB" id="A0A6A4LUD0"/>
<evidence type="ECO:0000313" key="2">
    <source>
        <dbReference type="EMBL" id="KAE9459059.1"/>
    </source>
</evidence>
<comment type="caution">
    <text evidence="2">The sequence shown here is derived from an EMBL/GenBank/DDBJ whole genome shotgun (WGS) entry which is preliminary data.</text>
</comment>
<protein>
    <submittedName>
        <fullName evidence="2">Uncharacterized protein</fullName>
    </submittedName>
</protein>
<dbReference type="EMBL" id="QEFC01001213">
    <property type="protein sequence ID" value="KAE9459059.1"/>
    <property type="molecule type" value="Genomic_DNA"/>
</dbReference>
<organism evidence="2 3">
    <name type="scientific">Rhododendron williamsianum</name>
    <dbReference type="NCBI Taxonomy" id="262921"/>
    <lineage>
        <taxon>Eukaryota</taxon>
        <taxon>Viridiplantae</taxon>
        <taxon>Streptophyta</taxon>
        <taxon>Embryophyta</taxon>
        <taxon>Tracheophyta</taxon>
        <taxon>Spermatophyta</taxon>
        <taxon>Magnoliopsida</taxon>
        <taxon>eudicotyledons</taxon>
        <taxon>Gunneridae</taxon>
        <taxon>Pentapetalae</taxon>
        <taxon>asterids</taxon>
        <taxon>Ericales</taxon>
        <taxon>Ericaceae</taxon>
        <taxon>Ericoideae</taxon>
        <taxon>Rhodoreae</taxon>
        <taxon>Rhododendron</taxon>
    </lineage>
</organism>
<accession>A0A6A4LUD0</accession>
<dbReference type="GO" id="GO:0009507">
    <property type="term" value="C:chloroplast"/>
    <property type="evidence" value="ECO:0007669"/>
    <property type="project" value="TreeGrafter"/>
</dbReference>
<dbReference type="Proteomes" id="UP000428333">
    <property type="component" value="Linkage Group LG05"/>
</dbReference>
<feature type="non-terminal residue" evidence="2">
    <location>
        <position position="1"/>
    </location>
</feature>
<dbReference type="PANTHER" id="PTHR37764">
    <property type="entry name" value="KETOSE/ALDOSE ISOMERASE, PUTATIVE (MOG1/PSBP/DUF1795-LIKE PHOTOSYSTEM II REACTION CENTER PSBP FAMILY PROTEIN)-RELATED"/>
    <property type="match status" value="1"/>
</dbReference>
<feature type="compositionally biased region" description="Pro residues" evidence="1">
    <location>
        <begin position="11"/>
        <end position="23"/>
    </location>
</feature>